<dbReference type="EMBL" id="JAHWXT010000006">
    <property type="protein sequence ID" value="MCF0266123.1"/>
    <property type="molecule type" value="Genomic_DNA"/>
</dbReference>
<evidence type="ECO:0000256" key="1">
    <source>
        <dbReference type="SAM" id="Phobius"/>
    </source>
</evidence>
<organism evidence="2 3">
    <name type="scientific">Acinetobacter guillouiae</name>
    <name type="common">Acinetobacter genomosp. 11</name>
    <dbReference type="NCBI Taxonomy" id="106649"/>
    <lineage>
        <taxon>Bacteria</taxon>
        <taxon>Pseudomonadati</taxon>
        <taxon>Pseudomonadota</taxon>
        <taxon>Gammaproteobacteria</taxon>
        <taxon>Moraxellales</taxon>
        <taxon>Moraxellaceae</taxon>
        <taxon>Acinetobacter</taxon>
    </lineage>
</organism>
<sequence length="111" mass="12595">MHQQFIILIGIMLLAMGTYLIRYAGLSLGQYFTITQQREQLFNDAATTLLFSIAILSTFFEGADWADLGKIMGVLVGLFLIWKNHSLITTIVIAMLVTTIFRLAEFFWLAQ</sequence>
<dbReference type="Proteomes" id="UP000887320">
    <property type="component" value="Unassembled WGS sequence"/>
</dbReference>
<feature type="transmembrane region" description="Helical" evidence="1">
    <location>
        <begin position="41"/>
        <end position="59"/>
    </location>
</feature>
<evidence type="ECO:0000313" key="2">
    <source>
        <dbReference type="EMBL" id="MCF0266123.1"/>
    </source>
</evidence>
<proteinExistence type="predicted"/>
<dbReference type="InterPro" id="IPR008407">
    <property type="entry name" value="Brnchd-chn_aa_trnsp_AzlD"/>
</dbReference>
<reference evidence="2" key="1">
    <citation type="submission" date="2021-07" db="EMBL/GenBank/DDBJ databases">
        <authorList>
            <person name="Fernandez M."/>
            <person name="Pereira P."/>
            <person name="Torres Tejerizo G.A."/>
            <person name="Gonzalez P."/>
            <person name="Agostini E."/>
        </authorList>
    </citation>
    <scope>NUCLEOTIDE SEQUENCE</scope>
    <source>
        <strain evidence="2">SFC 500-1A</strain>
    </source>
</reference>
<evidence type="ECO:0000313" key="3">
    <source>
        <dbReference type="Proteomes" id="UP000887320"/>
    </source>
</evidence>
<protein>
    <submittedName>
        <fullName evidence="2">AzlD domain-containing protein</fullName>
    </submittedName>
</protein>
<comment type="caution">
    <text evidence="2">The sequence shown here is derived from an EMBL/GenBank/DDBJ whole genome shotgun (WGS) entry which is preliminary data.</text>
</comment>
<dbReference type="AlphaFoldDB" id="A0A8X8GFB7"/>
<dbReference type="RefSeq" id="WP_151958089.1">
    <property type="nucleotide sequence ID" value="NZ_BKVV01000158.1"/>
</dbReference>
<feature type="transmembrane region" description="Helical" evidence="1">
    <location>
        <begin position="6"/>
        <end position="29"/>
    </location>
</feature>
<feature type="transmembrane region" description="Helical" evidence="1">
    <location>
        <begin position="87"/>
        <end position="110"/>
    </location>
</feature>
<name>A0A8X8GFB7_ACIGI</name>
<gene>
    <name evidence="2" type="ORF">KW868_16870</name>
</gene>
<dbReference type="Pfam" id="PF05437">
    <property type="entry name" value="AzlD"/>
    <property type="match status" value="1"/>
</dbReference>
<keyword evidence="1" id="KW-1133">Transmembrane helix</keyword>
<accession>A0A8X8GFB7</accession>
<keyword evidence="1" id="KW-0812">Transmembrane</keyword>
<keyword evidence="1" id="KW-0472">Membrane</keyword>